<keyword evidence="3" id="KW-1185">Reference proteome</keyword>
<dbReference type="EMBL" id="JAAMPI010001463">
    <property type="protein sequence ID" value="KAF4625103.1"/>
    <property type="molecule type" value="Genomic_DNA"/>
</dbReference>
<evidence type="ECO:0000256" key="1">
    <source>
        <dbReference type="SAM" id="MobiDB-lite"/>
    </source>
</evidence>
<evidence type="ECO:0000313" key="3">
    <source>
        <dbReference type="Proteomes" id="UP000566819"/>
    </source>
</evidence>
<gene>
    <name evidence="2" type="ORF">G7Y89_g13071</name>
</gene>
<name>A0A8H4R8Y1_9HELO</name>
<feature type="region of interest" description="Disordered" evidence="1">
    <location>
        <begin position="318"/>
        <end position="369"/>
    </location>
</feature>
<comment type="caution">
    <text evidence="2">The sequence shown here is derived from an EMBL/GenBank/DDBJ whole genome shotgun (WGS) entry which is preliminary data.</text>
</comment>
<accession>A0A8H4R8Y1</accession>
<feature type="compositionally biased region" description="Low complexity" evidence="1">
    <location>
        <begin position="358"/>
        <end position="369"/>
    </location>
</feature>
<organism evidence="2 3">
    <name type="scientific">Cudoniella acicularis</name>
    <dbReference type="NCBI Taxonomy" id="354080"/>
    <lineage>
        <taxon>Eukaryota</taxon>
        <taxon>Fungi</taxon>
        <taxon>Dikarya</taxon>
        <taxon>Ascomycota</taxon>
        <taxon>Pezizomycotina</taxon>
        <taxon>Leotiomycetes</taxon>
        <taxon>Helotiales</taxon>
        <taxon>Tricladiaceae</taxon>
        <taxon>Cudoniella</taxon>
    </lineage>
</organism>
<proteinExistence type="predicted"/>
<protein>
    <submittedName>
        <fullName evidence="2">Uncharacterized protein</fullName>
    </submittedName>
</protein>
<dbReference type="Proteomes" id="UP000566819">
    <property type="component" value="Unassembled WGS sequence"/>
</dbReference>
<feature type="compositionally biased region" description="Basic and acidic residues" evidence="1">
    <location>
        <begin position="325"/>
        <end position="357"/>
    </location>
</feature>
<feature type="region of interest" description="Disordered" evidence="1">
    <location>
        <begin position="1"/>
        <end position="28"/>
    </location>
</feature>
<dbReference type="AlphaFoldDB" id="A0A8H4R8Y1"/>
<reference evidence="2 3" key="1">
    <citation type="submission" date="2020-03" db="EMBL/GenBank/DDBJ databases">
        <title>Draft Genome Sequence of Cudoniella acicularis.</title>
        <authorList>
            <person name="Buettner E."/>
            <person name="Kellner H."/>
        </authorList>
    </citation>
    <scope>NUCLEOTIDE SEQUENCE [LARGE SCALE GENOMIC DNA]</scope>
    <source>
        <strain evidence="2 3">DSM 108380</strain>
    </source>
</reference>
<sequence>MNIQQQALHATPPESFTSPPLTPPPTDEKTTYLVSRIAEKIKSRKDGRSPFIEPWTGYTIEETEYKDLLQLLRSDESLWGFTRHKLRYDYFPSARRLIFRMLTVLHETIIYSVVEELQLQLRSIASGRSRSAQFAQEVEAGGSATIDFADSEYGRHDPDAQFRHSRAQYPGVVIEVSYSQKRRDLARLADDYILGSDGNIRVVVGLDVEYRGSKKATISVWRPQIVSNDAGEGELIAVQAVTDQIFRDENGNSNDSTEAGLHLQLQDFATEALVEPCGSLCDRIYISADTLCAYLERAENKAAVIEQERGVVRPTKPWVRKRRRDSTPPEELERKHEKRFREEEERAAEKAARDDSSYKASSASEAESG</sequence>
<evidence type="ECO:0000313" key="2">
    <source>
        <dbReference type="EMBL" id="KAF4625103.1"/>
    </source>
</evidence>
<dbReference type="OrthoDB" id="3485856at2759"/>